<dbReference type="AlphaFoldDB" id="A0A2I1HNZ7"/>
<dbReference type="VEuPathDB" id="FungiDB:RhiirA1_475597"/>
<dbReference type="EMBL" id="LLXI01004418">
    <property type="protein sequence ID" value="PKY60601.1"/>
    <property type="molecule type" value="Genomic_DNA"/>
</dbReference>
<organism evidence="2 3">
    <name type="scientific">Rhizophagus irregularis</name>
    <dbReference type="NCBI Taxonomy" id="588596"/>
    <lineage>
        <taxon>Eukaryota</taxon>
        <taxon>Fungi</taxon>
        <taxon>Fungi incertae sedis</taxon>
        <taxon>Mucoromycota</taxon>
        <taxon>Glomeromycotina</taxon>
        <taxon>Glomeromycetes</taxon>
        <taxon>Glomerales</taxon>
        <taxon>Glomeraceae</taxon>
        <taxon>Rhizophagus</taxon>
    </lineage>
</organism>
<dbReference type="Proteomes" id="UP000234323">
    <property type="component" value="Unassembled WGS sequence"/>
</dbReference>
<keyword evidence="1" id="KW-0732">Signal</keyword>
<evidence type="ECO:0000313" key="3">
    <source>
        <dbReference type="Proteomes" id="UP000234323"/>
    </source>
</evidence>
<protein>
    <submittedName>
        <fullName evidence="2">Uncharacterized protein</fullName>
    </submittedName>
</protein>
<evidence type="ECO:0000256" key="1">
    <source>
        <dbReference type="SAM" id="SignalP"/>
    </source>
</evidence>
<comment type="caution">
    <text evidence="2">The sequence shown here is derived from an EMBL/GenBank/DDBJ whole genome shotgun (WGS) entry which is preliminary data.</text>
</comment>
<proteinExistence type="predicted"/>
<feature type="chain" id="PRO_5014161373" evidence="1">
    <location>
        <begin position="22"/>
        <end position="90"/>
    </location>
</feature>
<reference evidence="2 3" key="1">
    <citation type="submission" date="2015-10" db="EMBL/GenBank/DDBJ databases">
        <title>Genome analyses suggest a sexual origin of heterokaryosis in a supposedly ancient asexual fungus.</title>
        <authorList>
            <person name="Ropars J."/>
            <person name="Sedzielewska K."/>
            <person name="Noel J."/>
            <person name="Charron P."/>
            <person name="Farinelli L."/>
            <person name="Marton T."/>
            <person name="Kruger M."/>
            <person name="Pelin A."/>
            <person name="Brachmann A."/>
            <person name="Corradi N."/>
        </authorList>
    </citation>
    <scope>NUCLEOTIDE SEQUENCE [LARGE SCALE GENOMIC DNA]</scope>
    <source>
        <strain evidence="2 3">A4</strain>
    </source>
</reference>
<sequence length="90" mass="9821">MNLRQIFFALLIVLMATIVTASPLNLDQLIKSGPLTYGQTSRGSYTSGTLTQRTAYMAPSRPGYGIPLGDISPMAKIDNSFHWRDITGSN</sequence>
<evidence type="ECO:0000313" key="2">
    <source>
        <dbReference type="EMBL" id="PKY60601.1"/>
    </source>
</evidence>
<keyword evidence="3" id="KW-1185">Reference proteome</keyword>
<feature type="signal peptide" evidence="1">
    <location>
        <begin position="1"/>
        <end position="21"/>
    </location>
</feature>
<name>A0A2I1HNZ7_9GLOM</name>
<gene>
    <name evidence="2" type="ORF">RhiirA4_484491</name>
</gene>
<accession>A0A2I1HNZ7</accession>